<dbReference type="PANTHER" id="PTHR42194">
    <property type="entry name" value="UPF0276 PROTEIN HI_1600"/>
    <property type="match status" value="1"/>
</dbReference>
<dbReference type="InterPro" id="IPR036237">
    <property type="entry name" value="Xyl_isomerase-like_sf"/>
</dbReference>
<keyword evidence="2" id="KW-1185">Reference proteome</keyword>
<evidence type="ECO:0000313" key="2">
    <source>
        <dbReference type="Proteomes" id="UP000045285"/>
    </source>
</evidence>
<organism evidence="1 2">
    <name type="scientific">Mesorhizobium plurifarium</name>
    <dbReference type="NCBI Taxonomy" id="69974"/>
    <lineage>
        <taxon>Bacteria</taxon>
        <taxon>Pseudomonadati</taxon>
        <taxon>Pseudomonadota</taxon>
        <taxon>Alphaproteobacteria</taxon>
        <taxon>Hyphomicrobiales</taxon>
        <taxon>Phyllobacteriaceae</taxon>
        <taxon>Mesorhizobium</taxon>
    </lineage>
</organism>
<gene>
    <name evidence="1" type="ORF">MPL3356_110146</name>
</gene>
<dbReference type="SUPFAM" id="SSF51658">
    <property type="entry name" value="Xylose isomerase-like"/>
    <property type="match status" value="1"/>
</dbReference>
<dbReference type="EMBL" id="CCMZ01000003">
    <property type="protein sequence ID" value="CDX11758.1"/>
    <property type="molecule type" value="Genomic_DNA"/>
</dbReference>
<name>A0A090EXE6_MESPL</name>
<evidence type="ECO:0000313" key="1">
    <source>
        <dbReference type="EMBL" id="CDX11758.1"/>
    </source>
</evidence>
<dbReference type="InterPro" id="IPR007801">
    <property type="entry name" value="MbnB/TglH/ChrH"/>
</dbReference>
<sequence length="344" mass="37385">MSNMFSPLAIPVSAGIGLRSAHIAEMLTRRPSAGWLEVHAENYMGDGAGVEALERLRQIYPLSVHGVGLSLGSAQGLDCDHLERLRKVCERFEPDLVSEHLAWSVADGAYLNDLLPLRYDEEALAVVARNVETLQDTLKRRVLIENLSAYLAFADSSMNEAEFLAALVARAGCGLLLDVNNVHVSAHNLQYDAKAFIDALPAEAIGEIHLAGHATNQVGTDTVLIDDHGSRVPPVVWALYQHAIERLGPRPTLIEWDTDVPVLDVLLGEAMWADMLTASIMFSRKQAARRDQATEARARPIPVSFECETATSMPVLAAFAAARVARPSISLAPLSLEEIYHAAA</sequence>
<proteinExistence type="predicted"/>
<dbReference type="PANTHER" id="PTHR42194:SF1">
    <property type="entry name" value="UPF0276 PROTEIN HI_1600"/>
    <property type="match status" value="1"/>
</dbReference>
<dbReference type="Gene3D" id="3.20.20.150">
    <property type="entry name" value="Divalent-metal-dependent TIM barrel enzymes"/>
    <property type="match status" value="1"/>
</dbReference>
<reference evidence="2" key="1">
    <citation type="submission" date="2014-08" db="EMBL/GenBank/DDBJ databases">
        <authorList>
            <person name="Moulin L."/>
        </authorList>
    </citation>
    <scope>NUCLEOTIDE SEQUENCE [LARGE SCALE GENOMIC DNA]</scope>
</reference>
<dbReference type="AlphaFoldDB" id="A0A090EXE6"/>
<dbReference type="NCBIfam" id="NF003818">
    <property type="entry name" value="PRK05409.1"/>
    <property type="match status" value="1"/>
</dbReference>
<dbReference type="Proteomes" id="UP000045285">
    <property type="component" value="Unassembled WGS sequence"/>
</dbReference>
<protein>
    <submittedName>
        <fullName evidence="1">Uncharacterized protein</fullName>
    </submittedName>
</protein>
<dbReference type="Pfam" id="PF05114">
    <property type="entry name" value="MbnB_TglH_ChrH"/>
    <property type="match status" value="1"/>
</dbReference>
<accession>A0A090EXE6</accession>